<keyword evidence="1" id="KW-0472">Membrane</keyword>
<dbReference type="EMBL" id="JAPRAT010000001">
    <property type="protein sequence ID" value="MCZ0701761.1"/>
    <property type="molecule type" value="Genomic_DNA"/>
</dbReference>
<comment type="caution">
    <text evidence="2">The sequence shown here is derived from an EMBL/GenBank/DDBJ whole genome shotgun (WGS) entry which is preliminary data.</text>
</comment>
<keyword evidence="3" id="KW-1185">Reference proteome</keyword>
<accession>A0A9J6R901</accession>
<feature type="transmembrane region" description="Helical" evidence="1">
    <location>
        <begin position="15"/>
        <end position="40"/>
    </location>
</feature>
<evidence type="ECO:0000256" key="1">
    <source>
        <dbReference type="SAM" id="Phobius"/>
    </source>
</evidence>
<evidence type="ECO:0000313" key="2">
    <source>
        <dbReference type="EMBL" id="MCZ0701761.1"/>
    </source>
</evidence>
<proteinExistence type="predicted"/>
<dbReference type="Proteomes" id="UP001084197">
    <property type="component" value="Unassembled WGS sequence"/>
</dbReference>
<protein>
    <submittedName>
        <fullName evidence="2">Uncharacterized protein</fullName>
    </submittedName>
</protein>
<evidence type="ECO:0000313" key="3">
    <source>
        <dbReference type="Proteomes" id="UP001084197"/>
    </source>
</evidence>
<sequence length="74" mass="8472">MQFLLDSMQSPVNNFLGIFLYLTLLIVLTIVVVTLLLFLIPNKLTTRIKNAIIGGITFLAVVIWFYVVILSRFR</sequence>
<keyword evidence="1" id="KW-0812">Transmembrane</keyword>
<gene>
    <name evidence="2" type="ORF">OWO01_00870</name>
</gene>
<keyword evidence="1" id="KW-1133">Transmembrane helix</keyword>
<dbReference type="AlphaFoldDB" id="A0A9J6R901"/>
<dbReference type="RefSeq" id="WP_268778523.1">
    <property type="nucleotide sequence ID" value="NZ_JAPRAT010000001.1"/>
</dbReference>
<reference evidence="2" key="1">
    <citation type="submission" date="2022-11" db="EMBL/GenBank/DDBJ databases">
        <title>WGS of Natronobacillus azotifigens 24KS-1, an anaerobic diazotrophic haloalkaliphile from soda-rich habitats.</title>
        <authorList>
            <person name="Sorokin D.Y."/>
            <person name="Merkel A.Y."/>
        </authorList>
    </citation>
    <scope>NUCLEOTIDE SEQUENCE</scope>
    <source>
        <strain evidence="2">24KS-1</strain>
    </source>
</reference>
<feature type="transmembrane region" description="Helical" evidence="1">
    <location>
        <begin position="52"/>
        <end position="73"/>
    </location>
</feature>
<name>A0A9J6R901_9BACI</name>
<organism evidence="2 3">
    <name type="scientific">Natronobacillus azotifigens</name>
    <dbReference type="NCBI Taxonomy" id="472978"/>
    <lineage>
        <taxon>Bacteria</taxon>
        <taxon>Bacillati</taxon>
        <taxon>Bacillota</taxon>
        <taxon>Bacilli</taxon>
        <taxon>Bacillales</taxon>
        <taxon>Bacillaceae</taxon>
        <taxon>Natronobacillus</taxon>
    </lineage>
</organism>